<organism evidence="2 3">
    <name type="scientific">Cetraspora pellucida</name>
    <dbReference type="NCBI Taxonomy" id="1433469"/>
    <lineage>
        <taxon>Eukaryota</taxon>
        <taxon>Fungi</taxon>
        <taxon>Fungi incertae sedis</taxon>
        <taxon>Mucoromycota</taxon>
        <taxon>Glomeromycotina</taxon>
        <taxon>Glomeromycetes</taxon>
        <taxon>Diversisporales</taxon>
        <taxon>Gigasporaceae</taxon>
        <taxon>Cetraspora</taxon>
    </lineage>
</organism>
<proteinExistence type="predicted"/>
<evidence type="ECO:0000256" key="1">
    <source>
        <dbReference type="SAM" id="Phobius"/>
    </source>
</evidence>
<dbReference type="Proteomes" id="UP000789759">
    <property type="component" value="Unassembled WGS sequence"/>
</dbReference>
<feature type="transmembrane region" description="Helical" evidence="1">
    <location>
        <begin position="54"/>
        <end position="82"/>
    </location>
</feature>
<evidence type="ECO:0000313" key="2">
    <source>
        <dbReference type="EMBL" id="CAG8529461.1"/>
    </source>
</evidence>
<reference evidence="2" key="1">
    <citation type="submission" date="2021-06" db="EMBL/GenBank/DDBJ databases">
        <authorList>
            <person name="Kallberg Y."/>
            <person name="Tangrot J."/>
            <person name="Rosling A."/>
        </authorList>
    </citation>
    <scope>NUCLEOTIDE SEQUENCE</scope>
    <source>
        <strain evidence="2">FL966</strain>
    </source>
</reference>
<accession>A0A9N9FEB7</accession>
<protein>
    <submittedName>
        <fullName evidence="2">8769_t:CDS:1</fullName>
    </submittedName>
</protein>
<keyword evidence="1" id="KW-0812">Transmembrane</keyword>
<sequence length="103" mass="11382">MIIALATVINSIRVITAHGSQNASPVNVMLTSGDNKNSTASICVDCLFYDYGYFYLHLIVFVIILLITAFGLIVVCCAIHFASVIREYSIRRKAEEDNPDIPN</sequence>
<comment type="caution">
    <text evidence="2">The sequence shown here is derived from an EMBL/GenBank/DDBJ whole genome shotgun (WGS) entry which is preliminary data.</text>
</comment>
<keyword evidence="1" id="KW-1133">Transmembrane helix</keyword>
<name>A0A9N9FEB7_9GLOM</name>
<gene>
    <name evidence="2" type="ORF">CPELLU_LOCUS3773</name>
</gene>
<dbReference type="AlphaFoldDB" id="A0A9N9FEB7"/>
<dbReference type="EMBL" id="CAJVQA010001875">
    <property type="protein sequence ID" value="CAG8529461.1"/>
    <property type="molecule type" value="Genomic_DNA"/>
</dbReference>
<dbReference type="OrthoDB" id="2485796at2759"/>
<evidence type="ECO:0000313" key="3">
    <source>
        <dbReference type="Proteomes" id="UP000789759"/>
    </source>
</evidence>
<keyword evidence="1" id="KW-0472">Membrane</keyword>
<keyword evidence="3" id="KW-1185">Reference proteome</keyword>